<dbReference type="Pfam" id="PF13669">
    <property type="entry name" value="Glyoxalase_4"/>
    <property type="match status" value="1"/>
</dbReference>
<accession>A0A250DGU6</accession>
<dbReference type="Proteomes" id="UP000217154">
    <property type="component" value="Chromosome"/>
</dbReference>
<dbReference type="RefSeq" id="WP_095744402.1">
    <property type="nucleotide sequence ID" value="NZ_CP023284.1"/>
</dbReference>
<evidence type="ECO:0000313" key="2">
    <source>
        <dbReference type="Proteomes" id="UP000217154"/>
    </source>
</evidence>
<name>A0A250DGU6_9BURK</name>
<organism evidence="1 2">
    <name type="scientific">Variovorax boronicumulans</name>
    <dbReference type="NCBI Taxonomy" id="436515"/>
    <lineage>
        <taxon>Bacteria</taxon>
        <taxon>Pseudomonadati</taxon>
        <taxon>Pseudomonadota</taxon>
        <taxon>Betaproteobacteria</taxon>
        <taxon>Burkholderiales</taxon>
        <taxon>Comamonadaceae</taxon>
        <taxon>Variovorax</taxon>
    </lineage>
</organism>
<protein>
    <submittedName>
        <fullName evidence="1">Glyoxalase</fullName>
    </submittedName>
</protein>
<dbReference type="Gene3D" id="3.10.180.10">
    <property type="entry name" value="2,3-Dihydroxybiphenyl 1,2-Dioxygenase, domain 1"/>
    <property type="match status" value="1"/>
</dbReference>
<proteinExistence type="predicted"/>
<dbReference type="EMBL" id="CP023284">
    <property type="protein sequence ID" value="ATA53605.1"/>
    <property type="molecule type" value="Genomic_DNA"/>
</dbReference>
<reference evidence="1 2" key="1">
    <citation type="submission" date="2017-09" db="EMBL/GenBank/DDBJ databases">
        <title>The diverse metabolic capabilities of V. boronicumulans make it an excellent choice for continued studies on novel biodegradation.</title>
        <authorList>
            <person name="Sun S."/>
        </authorList>
    </citation>
    <scope>NUCLEOTIDE SEQUENCE [LARGE SCALE GENOMIC DNA]</scope>
    <source>
        <strain evidence="1 2">J1</strain>
    </source>
</reference>
<dbReference type="SUPFAM" id="SSF54593">
    <property type="entry name" value="Glyoxalase/Bleomycin resistance protein/Dihydroxybiphenyl dioxygenase"/>
    <property type="match status" value="1"/>
</dbReference>
<evidence type="ECO:0000313" key="1">
    <source>
        <dbReference type="EMBL" id="ATA53605.1"/>
    </source>
</evidence>
<dbReference type="InterPro" id="IPR029068">
    <property type="entry name" value="Glyas_Bleomycin-R_OHBP_Dase"/>
</dbReference>
<sequence length="184" mass="20497">MSMLFGGARQVGYVVHDIEKAMAHWSRTLGVGPWFYKEEVGTTEFNYYGKPSRLPRLSIALANSGNLQIELIQQRDDAPSLYLDSLRRGGEGAQHLAYWSGDGFDDAVRHLRSTGYVEGHSGRMGMRGRFAYFVHPDLPSGMFEISEMAGGKGEYFRDIRHAAEGWDGKDPIRRMGANAIAPVP</sequence>
<dbReference type="AlphaFoldDB" id="A0A250DGU6"/>
<dbReference type="KEGG" id="vbo:CKY39_10545"/>
<gene>
    <name evidence="1" type="ORF">CKY39_10545</name>
</gene>